<dbReference type="PROSITE" id="PS50048">
    <property type="entry name" value="ZN2_CY6_FUNGAL_2"/>
    <property type="match status" value="1"/>
</dbReference>
<dbReference type="CDD" id="cd00067">
    <property type="entry name" value="GAL4"/>
    <property type="match status" value="1"/>
</dbReference>
<dbReference type="SMART" id="SM00066">
    <property type="entry name" value="GAL4"/>
    <property type="match status" value="1"/>
</dbReference>
<dbReference type="InterPro" id="IPR036864">
    <property type="entry name" value="Zn2-C6_fun-type_DNA-bd_sf"/>
</dbReference>
<feature type="domain" description="Zn(2)-C6 fungal-type" evidence="2">
    <location>
        <begin position="14"/>
        <end position="44"/>
    </location>
</feature>
<dbReference type="GO" id="GO:0001228">
    <property type="term" value="F:DNA-binding transcription activator activity, RNA polymerase II-specific"/>
    <property type="evidence" value="ECO:0007669"/>
    <property type="project" value="TreeGrafter"/>
</dbReference>
<dbReference type="Gene3D" id="4.10.240.10">
    <property type="entry name" value="Zn(2)-C6 fungal-type DNA-binding domain"/>
    <property type="match status" value="1"/>
</dbReference>
<keyword evidence="1" id="KW-0539">Nucleus</keyword>
<reference evidence="3" key="1">
    <citation type="journal article" date="2021" name="Nat. Commun.">
        <title>Genetic determinants of endophytism in the Arabidopsis root mycobiome.</title>
        <authorList>
            <person name="Mesny F."/>
            <person name="Miyauchi S."/>
            <person name="Thiergart T."/>
            <person name="Pickel B."/>
            <person name="Atanasova L."/>
            <person name="Karlsson M."/>
            <person name="Huettel B."/>
            <person name="Barry K.W."/>
            <person name="Haridas S."/>
            <person name="Chen C."/>
            <person name="Bauer D."/>
            <person name="Andreopoulos W."/>
            <person name="Pangilinan J."/>
            <person name="LaButti K."/>
            <person name="Riley R."/>
            <person name="Lipzen A."/>
            <person name="Clum A."/>
            <person name="Drula E."/>
            <person name="Henrissat B."/>
            <person name="Kohler A."/>
            <person name="Grigoriev I.V."/>
            <person name="Martin F.M."/>
            <person name="Hacquard S."/>
        </authorList>
    </citation>
    <scope>NUCLEOTIDE SEQUENCE</scope>
    <source>
        <strain evidence="3">MPI-CAGE-CH-0243</strain>
    </source>
</reference>
<name>A0A9P9EJ88_9PLEO</name>
<evidence type="ECO:0000313" key="4">
    <source>
        <dbReference type="Proteomes" id="UP000700596"/>
    </source>
</evidence>
<dbReference type="PRINTS" id="PR00755">
    <property type="entry name" value="AFLATOXINBRP"/>
</dbReference>
<dbReference type="EMBL" id="JAGMWT010000001">
    <property type="protein sequence ID" value="KAH7138488.1"/>
    <property type="molecule type" value="Genomic_DNA"/>
</dbReference>
<proteinExistence type="predicted"/>
<dbReference type="PANTHER" id="PTHR47784">
    <property type="entry name" value="STEROL UPTAKE CONTROL PROTEIN 2"/>
    <property type="match status" value="1"/>
</dbReference>
<protein>
    <recommendedName>
        <fullName evidence="2">Zn(2)-C6 fungal-type domain-containing protein</fullName>
    </recommendedName>
</protein>
<dbReference type="PROSITE" id="PS00463">
    <property type="entry name" value="ZN2_CY6_FUNGAL_1"/>
    <property type="match status" value="1"/>
</dbReference>
<accession>A0A9P9EJ88</accession>
<comment type="caution">
    <text evidence="3">The sequence shown here is derived from an EMBL/GenBank/DDBJ whole genome shotgun (WGS) entry which is preliminary data.</text>
</comment>
<dbReference type="SUPFAM" id="SSF57701">
    <property type="entry name" value="Zn2/Cys6 DNA-binding domain"/>
    <property type="match status" value="1"/>
</dbReference>
<organism evidence="3 4">
    <name type="scientific">Dendryphion nanum</name>
    <dbReference type="NCBI Taxonomy" id="256645"/>
    <lineage>
        <taxon>Eukaryota</taxon>
        <taxon>Fungi</taxon>
        <taxon>Dikarya</taxon>
        <taxon>Ascomycota</taxon>
        <taxon>Pezizomycotina</taxon>
        <taxon>Dothideomycetes</taxon>
        <taxon>Pleosporomycetidae</taxon>
        <taxon>Pleosporales</taxon>
        <taxon>Torulaceae</taxon>
        <taxon>Dendryphion</taxon>
    </lineage>
</organism>
<dbReference type="InterPro" id="IPR001138">
    <property type="entry name" value="Zn2Cys6_DnaBD"/>
</dbReference>
<dbReference type="GO" id="GO:0008270">
    <property type="term" value="F:zinc ion binding"/>
    <property type="evidence" value="ECO:0007669"/>
    <property type="project" value="InterPro"/>
</dbReference>
<evidence type="ECO:0000256" key="1">
    <source>
        <dbReference type="ARBA" id="ARBA00023242"/>
    </source>
</evidence>
<dbReference type="Proteomes" id="UP000700596">
    <property type="component" value="Unassembled WGS sequence"/>
</dbReference>
<dbReference type="InterPro" id="IPR053157">
    <property type="entry name" value="Sterol_Uptake_Regulator"/>
</dbReference>
<dbReference type="AlphaFoldDB" id="A0A9P9EJ88"/>
<dbReference type="PANTHER" id="PTHR47784:SF5">
    <property type="entry name" value="STEROL UPTAKE CONTROL PROTEIN 2"/>
    <property type="match status" value="1"/>
</dbReference>
<dbReference type="Pfam" id="PF00172">
    <property type="entry name" value="Zn_clus"/>
    <property type="match status" value="1"/>
</dbReference>
<dbReference type="OrthoDB" id="5386330at2759"/>
<gene>
    <name evidence="3" type="ORF">B0J11DRAFT_16624</name>
</gene>
<evidence type="ECO:0000313" key="3">
    <source>
        <dbReference type="EMBL" id="KAH7138488.1"/>
    </source>
</evidence>
<keyword evidence="4" id="KW-1185">Reference proteome</keyword>
<evidence type="ECO:0000259" key="2">
    <source>
        <dbReference type="PROSITE" id="PS50048"/>
    </source>
</evidence>
<sequence length="408" mass="45670">MSGTRRAHRKSRSGCTECKRRRIKCGEEKPRCSHCVRHEKVCEYTQPTAVSGLSPSGRSTLQVDSSTASVEANSPSAVSVLSMPTSSAHLPSSLFDMKDMALLHHWCLVTSTSIINARKLDYLWQTLLPQVGFGHPHVMHSILSLTALHIAYLNPSNKSSSILDAAQHHSKALEGFKEGINCPTPENSDALFANAALTFFYAFLMFGKLYDDDSGNRDSPAARTARILGAGWIPLVRGLEAVLHPTFDHVRIGPLKDMLSNGNWGELNLNNSTDPYDEEILRIREVWHQKEDADVYNEALNNLRTCRMFIAQFDVLEVDYPPEWGLNRGWAGPFIWVFVVKQKFFDLLEQRQPPALLVFAWFGATLHSLDKYWWMEGCGKGIVNVVGECLGSYWDPWMVCAKNIVGSG</sequence>